<name>A0A5A7Q0W7_STRAF</name>
<protein>
    <submittedName>
        <fullName evidence="2">Protein DEHYDRATION-INDUCED 19</fullName>
    </submittedName>
</protein>
<dbReference type="Proteomes" id="UP000325081">
    <property type="component" value="Unassembled WGS sequence"/>
</dbReference>
<proteinExistence type="predicted"/>
<organism evidence="2 3">
    <name type="scientific">Striga asiatica</name>
    <name type="common">Asiatic witchweed</name>
    <name type="synonym">Buchnera asiatica</name>
    <dbReference type="NCBI Taxonomy" id="4170"/>
    <lineage>
        <taxon>Eukaryota</taxon>
        <taxon>Viridiplantae</taxon>
        <taxon>Streptophyta</taxon>
        <taxon>Embryophyta</taxon>
        <taxon>Tracheophyta</taxon>
        <taxon>Spermatophyta</taxon>
        <taxon>Magnoliopsida</taxon>
        <taxon>eudicotyledons</taxon>
        <taxon>Gunneridae</taxon>
        <taxon>Pentapetalae</taxon>
        <taxon>asterids</taxon>
        <taxon>lamiids</taxon>
        <taxon>Lamiales</taxon>
        <taxon>Orobanchaceae</taxon>
        <taxon>Buchnereae</taxon>
        <taxon>Striga</taxon>
    </lineage>
</organism>
<keyword evidence="3" id="KW-1185">Reference proteome</keyword>
<dbReference type="AlphaFoldDB" id="A0A5A7Q0W7"/>
<evidence type="ECO:0000259" key="1">
    <source>
        <dbReference type="Pfam" id="PF05605"/>
    </source>
</evidence>
<dbReference type="InterPro" id="IPR008598">
    <property type="entry name" value="Di19_Zn-bd"/>
</dbReference>
<sequence length="193" mass="21940">MDLDFWAARNNRHIPSVQSARLSNSGSRVYREDEEADEVKAWFPCPFCYVEIELSLLCVHLQDEHCFDLKNAVCPICAANLGKDPLNHFTMQHAQSIKRRKKSQKAGNIVKDLSSFLSANSLTSRSIGNEPAHDPLLSDFLRNMHMASPQEDISSRVFAKSDEEKSTFFCKDNFDIETCLHIIITNATENLDF</sequence>
<dbReference type="OrthoDB" id="9049620at2759"/>
<evidence type="ECO:0000313" key="3">
    <source>
        <dbReference type="Proteomes" id="UP000325081"/>
    </source>
</evidence>
<gene>
    <name evidence="2" type="ORF">STAS_15000</name>
</gene>
<dbReference type="EMBL" id="BKCP01005516">
    <property type="protein sequence ID" value="GER38478.1"/>
    <property type="molecule type" value="Genomic_DNA"/>
</dbReference>
<dbReference type="InterPro" id="IPR033347">
    <property type="entry name" value="Di19"/>
</dbReference>
<feature type="domain" description="Di19 zinc-binding" evidence="1">
    <location>
        <begin position="43"/>
        <end position="94"/>
    </location>
</feature>
<accession>A0A5A7Q0W7</accession>
<dbReference type="PANTHER" id="PTHR31875">
    <property type="entry name" value="PROTEIN DEHYDRATION-INDUCED 19"/>
    <property type="match status" value="1"/>
</dbReference>
<reference evidence="3" key="1">
    <citation type="journal article" date="2019" name="Curr. Biol.">
        <title>Genome Sequence of Striga asiatica Provides Insight into the Evolution of Plant Parasitism.</title>
        <authorList>
            <person name="Yoshida S."/>
            <person name="Kim S."/>
            <person name="Wafula E.K."/>
            <person name="Tanskanen J."/>
            <person name="Kim Y.M."/>
            <person name="Honaas L."/>
            <person name="Yang Z."/>
            <person name="Spallek T."/>
            <person name="Conn C.E."/>
            <person name="Ichihashi Y."/>
            <person name="Cheong K."/>
            <person name="Cui S."/>
            <person name="Der J.P."/>
            <person name="Gundlach H."/>
            <person name="Jiao Y."/>
            <person name="Hori C."/>
            <person name="Ishida J.K."/>
            <person name="Kasahara H."/>
            <person name="Kiba T."/>
            <person name="Kim M.S."/>
            <person name="Koo N."/>
            <person name="Laohavisit A."/>
            <person name="Lee Y.H."/>
            <person name="Lumba S."/>
            <person name="McCourt P."/>
            <person name="Mortimer J.C."/>
            <person name="Mutuku J.M."/>
            <person name="Nomura T."/>
            <person name="Sasaki-Sekimoto Y."/>
            <person name="Seto Y."/>
            <person name="Wang Y."/>
            <person name="Wakatake T."/>
            <person name="Sakakibara H."/>
            <person name="Demura T."/>
            <person name="Yamaguchi S."/>
            <person name="Yoneyama K."/>
            <person name="Manabe R.I."/>
            <person name="Nelson D.C."/>
            <person name="Schulman A.H."/>
            <person name="Timko M.P."/>
            <person name="dePamphilis C.W."/>
            <person name="Choi D."/>
            <person name="Shirasu K."/>
        </authorList>
    </citation>
    <scope>NUCLEOTIDE SEQUENCE [LARGE SCALE GENOMIC DNA]</scope>
    <source>
        <strain evidence="3">cv. UVA1</strain>
    </source>
</reference>
<dbReference type="PANTHER" id="PTHR31875:SF24">
    <property type="entry name" value="PROTEIN DEHYDRATION-INDUCED 19 HOMOLOG 5"/>
    <property type="match status" value="1"/>
</dbReference>
<evidence type="ECO:0000313" key="2">
    <source>
        <dbReference type="EMBL" id="GER38478.1"/>
    </source>
</evidence>
<dbReference type="Pfam" id="PF05605">
    <property type="entry name" value="zf-Di19"/>
    <property type="match status" value="1"/>
</dbReference>
<comment type="caution">
    <text evidence="2">The sequence shown here is derived from an EMBL/GenBank/DDBJ whole genome shotgun (WGS) entry which is preliminary data.</text>
</comment>